<feature type="region of interest" description="Disordered" evidence="10">
    <location>
        <begin position="161"/>
        <end position="199"/>
    </location>
</feature>
<dbReference type="PROSITE" id="PS50011">
    <property type="entry name" value="PROTEIN_KINASE_DOM"/>
    <property type="match status" value="1"/>
</dbReference>
<dbReference type="InterPro" id="IPR051138">
    <property type="entry name" value="PIM_Ser/Thr_kinase"/>
</dbReference>
<evidence type="ECO:0000256" key="6">
    <source>
        <dbReference type="ARBA" id="ARBA00022777"/>
    </source>
</evidence>
<reference evidence="13" key="1">
    <citation type="submission" date="2025-08" db="UniProtKB">
        <authorList>
            <consortium name="RefSeq"/>
        </authorList>
    </citation>
    <scope>IDENTIFICATION</scope>
    <source>
        <strain evidence="13">Wakin</strain>
        <tissue evidence="13">Muscle</tissue>
    </source>
</reference>
<comment type="catalytic activity">
    <reaction evidence="9">
        <text>L-seryl-[protein] + ATP = O-phospho-L-seryl-[protein] + ADP + H(+)</text>
        <dbReference type="Rhea" id="RHEA:17989"/>
        <dbReference type="Rhea" id="RHEA-COMP:9863"/>
        <dbReference type="Rhea" id="RHEA-COMP:11604"/>
        <dbReference type="ChEBI" id="CHEBI:15378"/>
        <dbReference type="ChEBI" id="CHEBI:29999"/>
        <dbReference type="ChEBI" id="CHEBI:30616"/>
        <dbReference type="ChEBI" id="CHEBI:83421"/>
        <dbReference type="ChEBI" id="CHEBI:456216"/>
        <dbReference type="EC" id="2.7.11.1"/>
    </reaction>
</comment>
<dbReference type="GO" id="GO:0004674">
    <property type="term" value="F:protein serine/threonine kinase activity"/>
    <property type="evidence" value="ECO:0007669"/>
    <property type="project" value="UniProtKB-KW"/>
</dbReference>
<evidence type="ECO:0000256" key="5">
    <source>
        <dbReference type="ARBA" id="ARBA00022741"/>
    </source>
</evidence>
<dbReference type="Gene3D" id="3.30.200.20">
    <property type="entry name" value="Phosphorylase Kinase, domain 1"/>
    <property type="match status" value="1"/>
</dbReference>
<evidence type="ECO:0000256" key="4">
    <source>
        <dbReference type="ARBA" id="ARBA00022679"/>
    </source>
</evidence>
<dbReference type="Proteomes" id="UP000515129">
    <property type="component" value="Chromosome 29"/>
</dbReference>
<dbReference type="InterPro" id="IPR008266">
    <property type="entry name" value="Tyr_kinase_AS"/>
</dbReference>
<name>A0A6P6K006_CARAU</name>
<sequence>MSTKTERSESENAPVARAAWASEASSLQRIDLIHEIKDNSPADKGKKGKAKAVHVFFQKLCAAVKHPDEVVHLSAQTDAHLNDPEVTAVPGASAVPELLCLPGQVFEDPECSSWIREPMLHPDPSALKETKKERKKKAVPEFFRKTCEAVKQLFPCCDQDRAQQPKAEPDLDQSQLVPPDQDHVSADLQSSPEEEAPSEIQALDAVLASSVSGSVSGSVSSSVLIESETALDTVLPDPEITLTQGSFVSLFEVGHLITSGNFSKVYEGTHAFSDKVKVALKSIPKRKTDRYLDISGHSKPVLAEVALMMRVGEAPSCPNILELHQWLEDESSFTLILEYPEPCRTLEDYILFSGPISEAQARLFMLQVLQAVKHCHERGVYHGDIRSRNVLVTLHSLELKLFDFRCARLISSEGFESSQYQGSEAYTPHEVLGQSTFHAAAADVWALAVLLFEIIHRYLPFDSFDAIQHGYVRMDPTLSTACHDLIFHCLSRNPAHRLTLQQLEEHRWMKA</sequence>
<dbReference type="InterPro" id="IPR011009">
    <property type="entry name" value="Kinase-like_dom_sf"/>
</dbReference>
<keyword evidence="6" id="KW-0418">Kinase</keyword>
<dbReference type="PROSITE" id="PS00109">
    <property type="entry name" value="PROTEIN_KINASE_TYR"/>
    <property type="match status" value="1"/>
</dbReference>
<dbReference type="GO" id="GO:0005737">
    <property type="term" value="C:cytoplasm"/>
    <property type="evidence" value="ECO:0007669"/>
    <property type="project" value="TreeGrafter"/>
</dbReference>
<keyword evidence="5" id="KW-0547">Nucleotide-binding</keyword>
<comment type="similarity">
    <text evidence="1">Belongs to the protein kinase superfamily. CAMK Ser/Thr protein kinase family. PIM subfamily.</text>
</comment>
<dbReference type="GeneID" id="113047943"/>
<evidence type="ECO:0000256" key="10">
    <source>
        <dbReference type="SAM" id="MobiDB-lite"/>
    </source>
</evidence>
<evidence type="ECO:0000256" key="1">
    <source>
        <dbReference type="ARBA" id="ARBA00005505"/>
    </source>
</evidence>
<evidence type="ECO:0000256" key="8">
    <source>
        <dbReference type="ARBA" id="ARBA00047899"/>
    </source>
</evidence>
<dbReference type="PANTHER" id="PTHR22984">
    <property type="entry name" value="SERINE/THREONINE-PROTEIN KINASE PIM"/>
    <property type="match status" value="1"/>
</dbReference>
<keyword evidence="7" id="KW-0067">ATP-binding</keyword>
<dbReference type="GO" id="GO:0043066">
    <property type="term" value="P:negative regulation of apoptotic process"/>
    <property type="evidence" value="ECO:0007669"/>
    <property type="project" value="TreeGrafter"/>
</dbReference>
<evidence type="ECO:0000256" key="3">
    <source>
        <dbReference type="ARBA" id="ARBA00022527"/>
    </source>
</evidence>
<protein>
    <recommendedName>
        <fullName evidence="2">non-specific serine/threonine protein kinase</fullName>
        <ecNumber evidence="2">2.7.11.1</ecNumber>
    </recommendedName>
</protein>
<evidence type="ECO:0000313" key="12">
    <source>
        <dbReference type="Proteomes" id="UP000515129"/>
    </source>
</evidence>
<dbReference type="EC" id="2.7.11.1" evidence="2"/>
<evidence type="ECO:0000256" key="9">
    <source>
        <dbReference type="ARBA" id="ARBA00048679"/>
    </source>
</evidence>
<evidence type="ECO:0000313" key="13">
    <source>
        <dbReference type="RefSeq" id="XP_026065165.1"/>
    </source>
</evidence>
<dbReference type="GO" id="GO:0007346">
    <property type="term" value="P:regulation of mitotic cell cycle"/>
    <property type="evidence" value="ECO:0007669"/>
    <property type="project" value="TreeGrafter"/>
</dbReference>
<proteinExistence type="inferred from homology"/>
<evidence type="ECO:0000259" key="11">
    <source>
        <dbReference type="PROSITE" id="PS50011"/>
    </source>
</evidence>
<dbReference type="AlphaFoldDB" id="A0A6P6K006"/>
<comment type="catalytic activity">
    <reaction evidence="8">
        <text>L-threonyl-[protein] + ATP = O-phospho-L-threonyl-[protein] + ADP + H(+)</text>
        <dbReference type="Rhea" id="RHEA:46608"/>
        <dbReference type="Rhea" id="RHEA-COMP:11060"/>
        <dbReference type="Rhea" id="RHEA-COMP:11605"/>
        <dbReference type="ChEBI" id="CHEBI:15378"/>
        <dbReference type="ChEBI" id="CHEBI:30013"/>
        <dbReference type="ChEBI" id="CHEBI:30616"/>
        <dbReference type="ChEBI" id="CHEBI:61977"/>
        <dbReference type="ChEBI" id="CHEBI:456216"/>
        <dbReference type="EC" id="2.7.11.1"/>
    </reaction>
</comment>
<dbReference type="SUPFAM" id="SSF56112">
    <property type="entry name" value="Protein kinase-like (PK-like)"/>
    <property type="match status" value="1"/>
</dbReference>
<dbReference type="PANTHER" id="PTHR22984:SF11">
    <property type="entry name" value="AURORA KINASE-RELATED"/>
    <property type="match status" value="1"/>
</dbReference>
<dbReference type="FunFam" id="1.10.510.10:FF:000649">
    <property type="entry name" value="Si:dkey-34d22.3"/>
    <property type="match status" value="1"/>
</dbReference>
<dbReference type="Pfam" id="PF00069">
    <property type="entry name" value="Pkinase"/>
    <property type="match status" value="1"/>
</dbReference>
<evidence type="ECO:0000256" key="2">
    <source>
        <dbReference type="ARBA" id="ARBA00012513"/>
    </source>
</evidence>
<organism evidence="12 13">
    <name type="scientific">Carassius auratus</name>
    <name type="common">Goldfish</name>
    <dbReference type="NCBI Taxonomy" id="7957"/>
    <lineage>
        <taxon>Eukaryota</taxon>
        <taxon>Metazoa</taxon>
        <taxon>Chordata</taxon>
        <taxon>Craniata</taxon>
        <taxon>Vertebrata</taxon>
        <taxon>Euteleostomi</taxon>
        <taxon>Actinopterygii</taxon>
        <taxon>Neopterygii</taxon>
        <taxon>Teleostei</taxon>
        <taxon>Ostariophysi</taxon>
        <taxon>Cypriniformes</taxon>
        <taxon>Cyprinidae</taxon>
        <taxon>Cyprininae</taxon>
        <taxon>Carassius</taxon>
    </lineage>
</organism>
<dbReference type="OrthoDB" id="8601711at2759"/>
<evidence type="ECO:0000256" key="7">
    <source>
        <dbReference type="ARBA" id="ARBA00022840"/>
    </source>
</evidence>
<dbReference type="InterPro" id="IPR000719">
    <property type="entry name" value="Prot_kinase_dom"/>
</dbReference>
<keyword evidence="4" id="KW-0808">Transferase</keyword>
<keyword evidence="12" id="KW-1185">Reference proteome</keyword>
<gene>
    <name evidence="13" type="primary">LOC113047943</name>
</gene>
<dbReference type="KEGG" id="caua:113047943"/>
<dbReference type="Gene3D" id="1.10.510.10">
    <property type="entry name" value="Transferase(Phosphotransferase) domain 1"/>
    <property type="match status" value="1"/>
</dbReference>
<keyword evidence="3" id="KW-0723">Serine/threonine-protein kinase</keyword>
<accession>A0A6P6K006</accession>
<dbReference type="GO" id="GO:0005524">
    <property type="term" value="F:ATP binding"/>
    <property type="evidence" value="ECO:0007669"/>
    <property type="project" value="UniProtKB-KW"/>
</dbReference>
<dbReference type="RefSeq" id="XP_026065165.1">
    <property type="nucleotide sequence ID" value="XM_026209380.1"/>
</dbReference>
<feature type="domain" description="Protein kinase" evidence="11">
    <location>
        <begin position="251"/>
        <end position="509"/>
    </location>
</feature>